<protein>
    <recommendedName>
        <fullName evidence="4">Lipoprotein</fullName>
    </recommendedName>
</protein>
<dbReference type="Proteomes" id="UP000824156">
    <property type="component" value="Unassembled WGS sequence"/>
</dbReference>
<sequence length="333" mass="37498">MKLMNSNSKVSKSLMAAMLIASVLFTVSCEKGNSGMDSKPIPPSASEFRHHRELALDKRMEKVKIDVENGVLNFESINGSLLNINCLSLNQEPVNGEVELTYIELFDKKDMVTTNKPLMGRMENGDKAALVTGGEFFIEVKKDGEPVDPVQGCPIRLQVSSMHTGGPDQDMILWEGIIDENGDLTWDTLDNANGDNKDGLFIEGEFYYAVFSNFGWTNIDRFYSDERPKTTMQVKVPEGYDYKNSAVYISYYGERAMAQLDTYDDITKIFSEHYGQIPIGLDVHIIFATVDGEDWRYAIQDVTIEEDKVYSFSIDDTKTASEEEFTNILSQLP</sequence>
<reference evidence="2" key="1">
    <citation type="journal article" date="2021" name="PeerJ">
        <title>Extensive microbial diversity within the chicken gut microbiome revealed by metagenomics and culture.</title>
        <authorList>
            <person name="Gilroy R."/>
            <person name="Ravi A."/>
            <person name="Getino M."/>
            <person name="Pursley I."/>
            <person name="Horton D.L."/>
            <person name="Alikhan N.F."/>
            <person name="Baker D."/>
            <person name="Gharbi K."/>
            <person name="Hall N."/>
            <person name="Watson M."/>
            <person name="Adriaenssens E.M."/>
            <person name="Foster-Nyarko E."/>
            <person name="Jarju S."/>
            <person name="Secka A."/>
            <person name="Antonio M."/>
            <person name="Oren A."/>
            <person name="Chaudhuri R.R."/>
            <person name="La Ragione R."/>
            <person name="Hildebrand F."/>
            <person name="Pallen M.J."/>
        </authorList>
    </citation>
    <scope>NUCLEOTIDE SEQUENCE</scope>
    <source>
        <strain evidence="2">1719</strain>
    </source>
</reference>
<keyword evidence="1" id="KW-0732">Signal</keyword>
<organism evidence="2 3">
    <name type="scientific">Candidatus Sphingobacterium stercoripullorum</name>
    <dbReference type="NCBI Taxonomy" id="2838759"/>
    <lineage>
        <taxon>Bacteria</taxon>
        <taxon>Pseudomonadati</taxon>
        <taxon>Bacteroidota</taxon>
        <taxon>Sphingobacteriia</taxon>
        <taxon>Sphingobacteriales</taxon>
        <taxon>Sphingobacteriaceae</taxon>
        <taxon>Sphingobacterium</taxon>
    </lineage>
</organism>
<gene>
    <name evidence="2" type="ORF">H9853_10600</name>
</gene>
<dbReference type="AlphaFoldDB" id="A0A9D2AZD5"/>
<proteinExistence type="predicted"/>
<name>A0A9D2AZD5_9SPHI</name>
<feature type="chain" id="PRO_5039174037" description="Lipoprotein" evidence="1">
    <location>
        <begin position="29"/>
        <end position="333"/>
    </location>
</feature>
<accession>A0A9D2AZD5</accession>
<dbReference type="EMBL" id="DXEZ01000300">
    <property type="protein sequence ID" value="HIX55465.1"/>
    <property type="molecule type" value="Genomic_DNA"/>
</dbReference>
<reference evidence="2" key="2">
    <citation type="submission" date="2021-04" db="EMBL/GenBank/DDBJ databases">
        <authorList>
            <person name="Gilroy R."/>
        </authorList>
    </citation>
    <scope>NUCLEOTIDE SEQUENCE</scope>
    <source>
        <strain evidence="2">1719</strain>
    </source>
</reference>
<evidence type="ECO:0000313" key="2">
    <source>
        <dbReference type="EMBL" id="HIX55465.1"/>
    </source>
</evidence>
<dbReference type="PROSITE" id="PS51257">
    <property type="entry name" value="PROKAR_LIPOPROTEIN"/>
    <property type="match status" value="1"/>
</dbReference>
<feature type="signal peptide" evidence="1">
    <location>
        <begin position="1"/>
        <end position="28"/>
    </location>
</feature>
<evidence type="ECO:0008006" key="4">
    <source>
        <dbReference type="Google" id="ProtNLM"/>
    </source>
</evidence>
<evidence type="ECO:0000256" key="1">
    <source>
        <dbReference type="SAM" id="SignalP"/>
    </source>
</evidence>
<evidence type="ECO:0000313" key="3">
    <source>
        <dbReference type="Proteomes" id="UP000824156"/>
    </source>
</evidence>
<comment type="caution">
    <text evidence="2">The sequence shown here is derived from an EMBL/GenBank/DDBJ whole genome shotgun (WGS) entry which is preliminary data.</text>
</comment>